<dbReference type="AlphaFoldDB" id="A0AAT9FMC4"/>
<keyword evidence="1" id="KW-0732">Signal</keyword>
<evidence type="ECO:0000313" key="2">
    <source>
        <dbReference type="EMBL" id="BDS07069.1"/>
    </source>
</evidence>
<evidence type="ECO:0008006" key="3">
    <source>
        <dbReference type="Google" id="ProtNLM"/>
    </source>
</evidence>
<dbReference type="KEGG" id="osu:NT6N_21090"/>
<name>A0AAT9FMC4_9BACT</name>
<protein>
    <recommendedName>
        <fullName evidence="3">DUF4412 domain-containing protein</fullName>
    </recommendedName>
</protein>
<feature type="chain" id="PRO_5043759146" description="DUF4412 domain-containing protein" evidence="1">
    <location>
        <begin position="25"/>
        <end position="156"/>
    </location>
</feature>
<accession>A0AAT9FMC4</accession>
<dbReference type="EMBL" id="AP026866">
    <property type="protein sequence ID" value="BDS07069.1"/>
    <property type="molecule type" value="Genomic_DNA"/>
</dbReference>
<organism evidence="2">
    <name type="scientific">Oceaniferula spumae</name>
    <dbReference type="NCBI Taxonomy" id="2979115"/>
    <lineage>
        <taxon>Bacteria</taxon>
        <taxon>Pseudomonadati</taxon>
        <taxon>Verrucomicrobiota</taxon>
        <taxon>Verrucomicrobiia</taxon>
        <taxon>Verrucomicrobiales</taxon>
        <taxon>Verrucomicrobiaceae</taxon>
        <taxon>Oceaniferula</taxon>
    </lineage>
</organism>
<feature type="signal peptide" evidence="1">
    <location>
        <begin position="1"/>
        <end position="24"/>
    </location>
</feature>
<sequence>MKTNILRSGLFTTLLLLLTSYCMAGSKEKVHRSPNGFTATFIVGKEEGTGTTVIKNKEGKEITRIAGAYPMSFSPVSDILLLKEIAADDDTRQYLLDIGAGELKKKGKRMDYVFGSRYVTSARWSKDGKTITLVNAPGITDDAEEIITVADVLKKK</sequence>
<reference evidence="2" key="1">
    <citation type="submission" date="2024-07" db="EMBL/GenBank/DDBJ databases">
        <title>Complete genome sequence of Verrucomicrobiaceae bacterium NT6N.</title>
        <authorList>
            <person name="Huang C."/>
            <person name="Takami H."/>
            <person name="Hamasaki K."/>
        </authorList>
    </citation>
    <scope>NUCLEOTIDE SEQUENCE</scope>
    <source>
        <strain evidence="2">NT6N</strain>
    </source>
</reference>
<evidence type="ECO:0000256" key="1">
    <source>
        <dbReference type="SAM" id="SignalP"/>
    </source>
</evidence>
<gene>
    <name evidence="2" type="ORF">NT6N_21090</name>
</gene>
<proteinExistence type="predicted"/>